<sequence>MLRRLPRGLASATGVQPQRFYSFSMLEGTASCPICDGGSLVQGSCCTRCGSCFPYARHPTSMLYSSPSPASLRPAFETPTLLQQLPQLIRPKYPGRIQLLDGHNQLKCEAPLTYFTRIPILVKASDPNDGLHMILTPKPQRPWLLSESGKFSFHSLIELVASTHQEGWTVGAGHLSLENLVVVSEVGIFKFKHPVARYALNDDNRAEDFHALAKVMASLLASLHGDSVVSCLPIDFSMLLDDLSGVTDPELQHISIENHPSLLPSSSYGVSIMKFHGLYAADGNIKG</sequence>
<dbReference type="OrthoDB" id="10509437at2759"/>
<reference evidence="1 2" key="1">
    <citation type="submission" date="2018-04" db="EMBL/GenBank/DDBJ databases">
        <title>WGS assembly of Panicum hallii var. hallii HAL2.</title>
        <authorList>
            <person name="Lovell J."/>
            <person name="Jenkins J."/>
            <person name="Lowry D."/>
            <person name="Mamidi S."/>
            <person name="Sreedasyam A."/>
            <person name="Weng X."/>
            <person name="Barry K."/>
            <person name="Bonette J."/>
            <person name="Campitelli B."/>
            <person name="Daum C."/>
            <person name="Gordon S."/>
            <person name="Gould B."/>
            <person name="Lipzen A."/>
            <person name="MacQueen A."/>
            <person name="Palacio-Mejia J."/>
            <person name="Plott C."/>
            <person name="Shakirov E."/>
            <person name="Shu S."/>
            <person name="Yoshinaga Y."/>
            <person name="Zane M."/>
            <person name="Rokhsar D."/>
            <person name="Grimwood J."/>
            <person name="Schmutz J."/>
            <person name="Juenger T."/>
        </authorList>
    </citation>
    <scope>NUCLEOTIDE SEQUENCE [LARGE SCALE GENOMIC DNA]</scope>
    <source>
        <strain evidence="2">cv. HAL2</strain>
    </source>
</reference>
<gene>
    <name evidence="1" type="ORF">GQ55_9G625500</name>
</gene>
<dbReference type="PANTHER" id="PTHR35161:SF22">
    <property type="match status" value="1"/>
</dbReference>
<name>A0A2T7CI30_9POAL</name>
<evidence type="ECO:0000313" key="2">
    <source>
        <dbReference type="Proteomes" id="UP000244336"/>
    </source>
</evidence>
<proteinExistence type="predicted"/>
<dbReference type="Proteomes" id="UP000244336">
    <property type="component" value="Chromosome 9"/>
</dbReference>
<accession>A0A2T7CI30</accession>
<dbReference type="PANTHER" id="PTHR35161">
    <property type="entry name" value="OS02G0303100 PROTEIN"/>
    <property type="match status" value="1"/>
</dbReference>
<organism evidence="1 2">
    <name type="scientific">Panicum hallii var. hallii</name>
    <dbReference type="NCBI Taxonomy" id="1504633"/>
    <lineage>
        <taxon>Eukaryota</taxon>
        <taxon>Viridiplantae</taxon>
        <taxon>Streptophyta</taxon>
        <taxon>Embryophyta</taxon>
        <taxon>Tracheophyta</taxon>
        <taxon>Spermatophyta</taxon>
        <taxon>Magnoliopsida</taxon>
        <taxon>Liliopsida</taxon>
        <taxon>Poales</taxon>
        <taxon>Poaceae</taxon>
        <taxon>PACMAD clade</taxon>
        <taxon>Panicoideae</taxon>
        <taxon>Panicodae</taxon>
        <taxon>Paniceae</taxon>
        <taxon>Panicinae</taxon>
        <taxon>Panicum</taxon>
        <taxon>Panicum sect. Panicum</taxon>
    </lineage>
</organism>
<protein>
    <submittedName>
        <fullName evidence="1">Uncharacterized protein</fullName>
    </submittedName>
</protein>
<dbReference type="AlphaFoldDB" id="A0A2T7CI30"/>
<dbReference type="Gramene" id="PUZ42985">
    <property type="protein sequence ID" value="PUZ42985"/>
    <property type="gene ID" value="GQ55_9G625500"/>
</dbReference>
<keyword evidence="2" id="KW-1185">Reference proteome</keyword>
<evidence type="ECO:0000313" key="1">
    <source>
        <dbReference type="EMBL" id="PUZ42985.1"/>
    </source>
</evidence>
<dbReference type="EMBL" id="CM009757">
    <property type="protein sequence ID" value="PUZ42985.1"/>
    <property type="molecule type" value="Genomic_DNA"/>
</dbReference>